<evidence type="ECO:0008006" key="4">
    <source>
        <dbReference type="Google" id="ProtNLM"/>
    </source>
</evidence>
<evidence type="ECO:0000313" key="2">
    <source>
        <dbReference type="EMBL" id="MDW0113271.1"/>
    </source>
</evidence>
<feature type="compositionally biased region" description="Basic residues" evidence="1">
    <location>
        <begin position="462"/>
        <end position="475"/>
    </location>
</feature>
<reference evidence="2 3" key="1">
    <citation type="submission" date="2023-06" db="EMBL/GenBank/DDBJ databases">
        <title>Sporosarcina sp. nov., isolated from Korean traditional fermented seafood 'Jeotgal'.</title>
        <authorList>
            <person name="Yang A.I."/>
            <person name="Shin N.-R."/>
        </authorList>
    </citation>
    <scope>NUCLEOTIDE SEQUENCE [LARGE SCALE GENOMIC DNA]</scope>
    <source>
        <strain evidence="2 3">KCTC13119</strain>
    </source>
</reference>
<accession>A0ABU4G8H3</accession>
<dbReference type="RefSeq" id="WP_317943497.1">
    <property type="nucleotide sequence ID" value="NZ_JAUBDI010000006.1"/>
</dbReference>
<organism evidence="2 3">
    <name type="scientific">Sporosarcina saromensis</name>
    <dbReference type="NCBI Taxonomy" id="359365"/>
    <lineage>
        <taxon>Bacteria</taxon>
        <taxon>Bacillati</taxon>
        <taxon>Bacillota</taxon>
        <taxon>Bacilli</taxon>
        <taxon>Bacillales</taxon>
        <taxon>Caryophanaceae</taxon>
        <taxon>Sporosarcina</taxon>
    </lineage>
</organism>
<dbReference type="EMBL" id="JAUBDI010000006">
    <property type="protein sequence ID" value="MDW0113271.1"/>
    <property type="molecule type" value="Genomic_DNA"/>
</dbReference>
<feature type="region of interest" description="Disordered" evidence="1">
    <location>
        <begin position="462"/>
        <end position="542"/>
    </location>
</feature>
<dbReference type="Proteomes" id="UP001282284">
    <property type="component" value="Unassembled WGS sequence"/>
</dbReference>
<name>A0ABU4G8H3_9BACL</name>
<sequence length="641" mass="72576">MNSFWNFPATSGGLINSINNAGIETFRGNELDSLTREICQNSLDALKDETKPVIIEFKSFDIPSEMFPQQTELVEVYKKCERTWTGKNDKSEQFIKQAQQIMEQPEIQFLRISDFNTKGLEGARRGELGSPWSSLIREAGSSNKGDSSGGSFGIGKSAPFANSKLRTLFYESLDSTNYKSHIGVANIMSFEKEPGLTTIGSGYYTNDENSKAIPGFLNLDPNYERTETGTDIYIAGFKPKPNWVNEIRNSVLFNFFITIHQKKLVVRIEDEVISHENLGELIQSLDETKEEYRHVKSYYEVLISNKSLKTPSPKREYKTIGTFEEGEATLYIMKGDDLNRRVLMTRKVGMRLFEQNRISGSISFTGILIITGRHMNQVFKKMENPAHTLWEPNRYEPSPKEAERAFSDLRKFVRETVQQTFQVETTDTMDAIGLSDFLPDSPILGEGEEKRESLTVKIKELKQKKKAKQKKKTMKRTGGESFLDELVSAGLSTEGDESGHSPEIKGDGTGQGGGSGNNNGQQGSVDEGTGTEKEGKEKKEKNRPIEIETRYICLDKEEGLYRINVKPKKKFDRGRLEFKVLGEQGEFKLPVKDIESSQIDNITISGNMVRFKNKVGKKDIFVMVKVDYEHYCVLEVDLYEV</sequence>
<keyword evidence="3" id="KW-1185">Reference proteome</keyword>
<proteinExistence type="predicted"/>
<comment type="caution">
    <text evidence="2">The sequence shown here is derived from an EMBL/GenBank/DDBJ whole genome shotgun (WGS) entry which is preliminary data.</text>
</comment>
<protein>
    <recommendedName>
        <fullName evidence="4">MACPF domain-containing protein</fullName>
    </recommendedName>
</protein>
<feature type="compositionally biased region" description="Basic and acidic residues" evidence="1">
    <location>
        <begin position="530"/>
        <end position="542"/>
    </location>
</feature>
<feature type="compositionally biased region" description="Gly residues" evidence="1">
    <location>
        <begin position="507"/>
        <end position="517"/>
    </location>
</feature>
<evidence type="ECO:0000313" key="3">
    <source>
        <dbReference type="Proteomes" id="UP001282284"/>
    </source>
</evidence>
<feature type="compositionally biased region" description="Basic and acidic residues" evidence="1">
    <location>
        <begin position="497"/>
        <end position="506"/>
    </location>
</feature>
<evidence type="ECO:0000256" key="1">
    <source>
        <dbReference type="SAM" id="MobiDB-lite"/>
    </source>
</evidence>
<gene>
    <name evidence="2" type="ORF">QT711_08725</name>
</gene>